<evidence type="ECO:0000313" key="2">
    <source>
        <dbReference type="Proteomes" id="UP000664288"/>
    </source>
</evidence>
<organism evidence="1 2">
    <name type="scientific">Jiella sonneratiae</name>
    <dbReference type="NCBI Taxonomy" id="2816856"/>
    <lineage>
        <taxon>Bacteria</taxon>
        <taxon>Pseudomonadati</taxon>
        <taxon>Pseudomonadota</taxon>
        <taxon>Alphaproteobacteria</taxon>
        <taxon>Hyphomicrobiales</taxon>
        <taxon>Aurantimonadaceae</taxon>
        <taxon>Jiella</taxon>
    </lineage>
</organism>
<reference evidence="1 2" key="1">
    <citation type="submission" date="2021-03" db="EMBL/GenBank/DDBJ databases">
        <title>Whole genome sequence of Jiella sp. MQZ13P-4.</title>
        <authorList>
            <person name="Tuo L."/>
        </authorList>
    </citation>
    <scope>NUCLEOTIDE SEQUENCE [LARGE SCALE GENOMIC DNA]</scope>
    <source>
        <strain evidence="1 2">MQZ13P-4</strain>
    </source>
</reference>
<gene>
    <name evidence="1" type="ORF">J1C47_09195</name>
</gene>
<protein>
    <submittedName>
        <fullName evidence="1">Uncharacterized protein</fullName>
    </submittedName>
</protein>
<dbReference type="RefSeq" id="WP_207350505.1">
    <property type="nucleotide sequence ID" value="NZ_JAFMPY010000007.1"/>
</dbReference>
<dbReference type="EMBL" id="JAFMPY010000007">
    <property type="protein sequence ID" value="MBO0903818.1"/>
    <property type="molecule type" value="Genomic_DNA"/>
</dbReference>
<proteinExistence type="predicted"/>
<name>A0ABS3J4E3_9HYPH</name>
<evidence type="ECO:0000313" key="1">
    <source>
        <dbReference type="EMBL" id="MBO0903818.1"/>
    </source>
</evidence>
<sequence length="49" mass="5381">MRISHLFRDPALRAAFARIERDASGALVLPKRPEPVLNGGAALRVREDA</sequence>
<comment type="caution">
    <text evidence="1">The sequence shown here is derived from an EMBL/GenBank/DDBJ whole genome shotgun (WGS) entry which is preliminary data.</text>
</comment>
<accession>A0ABS3J4E3</accession>
<dbReference type="Proteomes" id="UP000664288">
    <property type="component" value="Unassembled WGS sequence"/>
</dbReference>
<keyword evidence="2" id="KW-1185">Reference proteome</keyword>